<sequence>MSNLIETSPSNPLAAIANRDLLSDLLSDKRSPHTRHAYAKDLKDFFGTIANSEPTPEMVTYFLQLERTDAVTLVLRYKAMLMERGLKEATINRRLSAIKSLVKLARSAGKCNYTLEEVKGEKVQVYRDTAGISRELYRKVLVLPERGEFKGKRDYALLRLLWDNALRRGEVAKANIGDFDAEAKTLKIRGKGRGTAFEVIDLSLTTTEAIRDWLLARRELNQSAPLFISVDPVKKGHRITGAGIYWIVQQYCRAAGVSKQMSPHRIRHSSITAALDATNGNVRKVQKLSRHAQIDTLMVYDDNRSKDQLEISTLLADMV</sequence>
<feature type="domain" description="Tyr recombinase" evidence="6">
    <location>
        <begin position="127"/>
        <end position="313"/>
    </location>
</feature>
<dbReference type="InterPro" id="IPR011010">
    <property type="entry name" value="DNA_brk_join_enz"/>
</dbReference>
<dbReference type="SUPFAM" id="SSF47823">
    <property type="entry name" value="lambda integrase-like, N-terminal domain"/>
    <property type="match status" value="1"/>
</dbReference>
<dbReference type="Pfam" id="PF02899">
    <property type="entry name" value="Phage_int_SAM_1"/>
    <property type="match status" value="1"/>
</dbReference>
<feature type="domain" description="Core-binding (CB)" evidence="7">
    <location>
        <begin position="16"/>
        <end position="106"/>
    </location>
</feature>
<evidence type="ECO:0000259" key="7">
    <source>
        <dbReference type="PROSITE" id="PS51900"/>
    </source>
</evidence>
<dbReference type="InterPro" id="IPR013762">
    <property type="entry name" value="Integrase-like_cat_sf"/>
</dbReference>
<evidence type="ECO:0000256" key="2">
    <source>
        <dbReference type="ARBA" id="ARBA00022908"/>
    </source>
</evidence>
<dbReference type="InterPro" id="IPR044068">
    <property type="entry name" value="CB"/>
</dbReference>
<dbReference type="CDD" id="cd01195">
    <property type="entry name" value="INT_C_like_5"/>
    <property type="match status" value="1"/>
</dbReference>
<dbReference type="SUPFAM" id="SSF56349">
    <property type="entry name" value="DNA breaking-rejoining enzymes"/>
    <property type="match status" value="1"/>
</dbReference>
<dbReference type="PROSITE" id="PS51898">
    <property type="entry name" value="TYR_RECOMBINASE"/>
    <property type="match status" value="1"/>
</dbReference>
<dbReference type="InterPro" id="IPR010998">
    <property type="entry name" value="Integrase_recombinase_N"/>
</dbReference>
<evidence type="ECO:0000256" key="4">
    <source>
        <dbReference type="ARBA" id="ARBA00023172"/>
    </source>
</evidence>
<dbReference type="Gene3D" id="1.10.150.130">
    <property type="match status" value="1"/>
</dbReference>
<proteinExistence type="inferred from homology"/>
<dbReference type="Pfam" id="PF00589">
    <property type="entry name" value="Phage_integrase"/>
    <property type="match status" value="1"/>
</dbReference>
<dbReference type="InterPro" id="IPR004107">
    <property type="entry name" value="Integrase_SAM-like_N"/>
</dbReference>
<evidence type="ECO:0000256" key="3">
    <source>
        <dbReference type="ARBA" id="ARBA00023125"/>
    </source>
</evidence>
<keyword evidence="4" id="KW-0233">DNA recombination</keyword>
<protein>
    <submittedName>
        <fullName evidence="8">Tyrosine-type recombinase/integrase</fullName>
    </submittedName>
</protein>
<dbReference type="GO" id="GO:0003677">
    <property type="term" value="F:DNA binding"/>
    <property type="evidence" value="ECO:0007669"/>
    <property type="project" value="UniProtKB-UniRule"/>
</dbReference>
<name>A0A6B3N422_9CYAN</name>
<keyword evidence="2" id="KW-0229">DNA integration</keyword>
<keyword evidence="3 5" id="KW-0238">DNA-binding</keyword>
<dbReference type="PROSITE" id="PS51900">
    <property type="entry name" value="CB"/>
    <property type="match status" value="1"/>
</dbReference>
<dbReference type="EMBL" id="JAAHFQ010000139">
    <property type="protein sequence ID" value="NER27829.1"/>
    <property type="molecule type" value="Genomic_DNA"/>
</dbReference>
<accession>A0A6B3N422</accession>
<dbReference type="InterPro" id="IPR002104">
    <property type="entry name" value="Integrase_catalytic"/>
</dbReference>
<comment type="caution">
    <text evidence="8">The sequence shown here is derived from an EMBL/GenBank/DDBJ whole genome shotgun (WGS) entry which is preliminary data.</text>
</comment>
<dbReference type="GO" id="GO:0006310">
    <property type="term" value="P:DNA recombination"/>
    <property type="evidence" value="ECO:0007669"/>
    <property type="project" value="UniProtKB-KW"/>
</dbReference>
<dbReference type="AlphaFoldDB" id="A0A6B3N422"/>
<dbReference type="Gene3D" id="1.10.443.10">
    <property type="entry name" value="Intergrase catalytic core"/>
    <property type="match status" value="1"/>
</dbReference>
<dbReference type="PANTHER" id="PTHR30349:SF64">
    <property type="entry name" value="PROPHAGE INTEGRASE INTD-RELATED"/>
    <property type="match status" value="1"/>
</dbReference>
<dbReference type="GO" id="GO:0015074">
    <property type="term" value="P:DNA integration"/>
    <property type="evidence" value="ECO:0007669"/>
    <property type="project" value="UniProtKB-KW"/>
</dbReference>
<reference evidence="8" key="1">
    <citation type="submission" date="2019-11" db="EMBL/GenBank/DDBJ databases">
        <title>Genomic insights into an expanded diversity of filamentous marine cyanobacteria reveals the extraordinary biosynthetic potential of Moorea and Okeania.</title>
        <authorList>
            <person name="Ferreira Leao T."/>
            <person name="Wang M."/>
            <person name="Moss N."/>
            <person name="Da Silva R."/>
            <person name="Sanders J."/>
            <person name="Nurk S."/>
            <person name="Gurevich A."/>
            <person name="Humphrey G."/>
            <person name="Reher R."/>
            <person name="Zhu Q."/>
            <person name="Belda-Ferre P."/>
            <person name="Glukhov E."/>
            <person name="Rex R."/>
            <person name="Dorrestein P.C."/>
            <person name="Knight R."/>
            <person name="Pevzner P."/>
            <person name="Gerwick W.H."/>
            <person name="Gerwick L."/>
        </authorList>
    </citation>
    <scope>NUCLEOTIDE SEQUENCE</scope>
    <source>
        <strain evidence="8">SIO1C4</strain>
    </source>
</reference>
<organism evidence="8">
    <name type="scientific">Symploca sp. SIO1C4</name>
    <dbReference type="NCBI Taxonomy" id="2607765"/>
    <lineage>
        <taxon>Bacteria</taxon>
        <taxon>Bacillati</taxon>
        <taxon>Cyanobacteriota</taxon>
        <taxon>Cyanophyceae</taxon>
        <taxon>Coleofasciculales</taxon>
        <taxon>Coleofasciculaceae</taxon>
        <taxon>Symploca</taxon>
    </lineage>
</organism>
<dbReference type="PANTHER" id="PTHR30349">
    <property type="entry name" value="PHAGE INTEGRASE-RELATED"/>
    <property type="match status" value="1"/>
</dbReference>
<evidence type="ECO:0000256" key="5">
    <source>
        <dbReference type="PROSITE-ProRule" id="PRU01248"/>
    </source>
</evidence>
<evidence type="ECO:0000259" key="6">
    <source>
        <dbReference type="PROSITE" id="PS51898"/>
    </source>
</evidence>
<evidence type="ECO:0000256" key="1">
    <source>
        <dbReference type="ARBA" id="ARBA00008857"/>
    </source>
</evidence>
<comment type="similarity">
    <text evidence="1">Belongs to the 'phage' integrase family.</text>
</comment>
<gene>
    <name evidence="8" type="ORF">F6J89_09395</name>
</gene>
<dbReference type="InterPro" id="IPR050090">
    <property type="entry name" value="Tyrosine_recombinase_XerCD"/>
</dbReference>
<evidence type="ECO:0000313" key="8">
    <source>
        <dbReference type="EMBL" id="NER27829.1"/>
    </source>
</evidence>